<evidence type="ECO:0000256" key="2">
    <source>
        <dbReference type="SAM" id="Phobius"/>
    </source>
</evidence>
<reference evidence="3 4" key="1">
    <citation type="submission" date="2022-07" db="EMBL/GenBank/DDBJ databases">
        <title>Novel species in genus Arthrobacter.</title>
        <authorList>
            <person name="Liu Y."/>
        </authorList>
    </citation>
    <scope>NUCLEOTIDE SEQUENCE [LARGE SCALE GENOMIC DNA]</scope>
    <source>
        <strain evidence="4">zg-Y859</strain>
    </source>
</reference>
<proteinExistence type="predicted"/>
<sequence>MSEQVPQGANNNSHNSNAYPGGQTPPGPAAPPVPQAGPPFAQVGPPFAQAGAPYAQAGAPYAQAGAPAGPLVPPQRPKQVDSAFTLLMVILGLTVLSVPAGILLANAAGPDVPMAGVMILVVLGIICLAITLVAAIFIRKGHNWARILLAVYTGISVLTLITNIGLLGWWAVLALVIATAMLFRKPSPQYFQAMSQYRQHKMLKQPY</sequence>
<gene>
    <name evidence="3" type="ORF">NNX28_11870</name>
</gene>
<accession>A0ABT1NSA2</accession>
<feature type="compositionally biased region" description="Pro residues" evidence="1">
    <location>
        <begin position="23"/>
        <end position="37"/>
    </location>
</feature>
<dbReference type="RefSeq" id="WP_255865882.1">
    <property type="nucleotide sequence ID" value="NZ_CP104263.1"/>
</dbReference>
<keyword evidence="2" id="KW-0472">Membrane</keyword>
<feature type="transmembrane region" description="Helical" evidence="2">
    <location>
        <begin position="84"/>
        <end position="108"/>
    </location>
</feature>
<organism evidence="3 4">
    <name type="scientific">Arthrobacter jinronghuae</name>
    <dbReference type="NCBI Taxonomy" id="2964609"/>
    <lineage>
        <taxon>Bacteria</taxon>
        <taxon>Bacillati</taxon>
        <taxon>Actinomycetota</taxon>
        <taxon>Actinomycetes</taxon>
        <taxon>Micrococcales</taxon>
        <taxon>Micrococcaceae</taxon>
        <taxon>Arthrobacter</taxon>
    </lineage>
</organism>
<keyword evidence="4" id="KW-1185">Reference proteome</keyword>
<keyword evidence="2" id="KW-1133">Transmembrane helix</keyword>
<evidence type="ECO:0000313" key="3">
    <source>
        <dbReference type="EMBL" id="MCQ1950618.1"/>
    </source>
</evidence>
<feature type="region of interest" description="Disordered" evidence="1">
    <location>
        <begin position="1"/>
        <end position="48"/>
    </location>
</feature>
<evidence type="ECO:0000313" key="4">
    <source>
        <dbReference type="Proteomes" id="UP001206924"/>
    </source>
</evidence>
<protein>
    <submittedName>
        <fullName evidence="3">Uncharacterized protein</fullName>
    </submittedName>
</protein>
<evidence type="ECO:0000256" key="1">
    <source>
        <dbReference type="SAM" id="MobiDB-lite"/>
    </source>
</evidence>
<keyword evidence="2" id="KW-0812">Transmembrane</keyword>
<dbReference type="Proteomes" id="UP001206924">
    <property type="component" value="Unassembled WGS sequence"/>
</dbReference>
<feature type="transmembrane region" description="Helical" evidence="2">
    <location>
        <begin position="144"/>
        <end position="161"/>
    </location>
</feature>
<feature type="compositionally biased region" description="Low complexity" evidence="1">
    <location>
        <begin position="38"/>
        <end position="48"/>
    </location>
</feature>
<comment type="caution">
    <text evidence="3">The sequence shown here is derived from an EMBL/GenBank/DDBJ whole genome shotgun (WGS) entry which is preliminary data.</text>
</comment>
<feature type="transmembrane region" description="Helical" evidence="2">
    <location>
        <begin position="167"/>
        <end position="184"/>
    </location>
</feature>
<name>A0ABT1NSA2_9MICC</name>
<dbReference type="EMBL" id="JANFLP010000012">
    <property type="protein sequence ID" value="MCQ1950618.1"/>
    <property type="molecule type" value="Genomic_DNA"/>
</dbReference>
<feature type="transmembrane region" description="Helical" evidence="2">
    <location>
        <begin position="114"/>
        <end position="137"/>
    </location>
</feature>
<feature type="compositionally biased region" description="Polar residues" evidence="1">
    <location>
        <begin position="1"/>
        <end position="18"/>
    </location>
</feature>